<sequence>MLHAATRPPPTKLWAVVPVAAATQWKHGAMALTPTSQVVGFATNEGVLSPAMMTTNLGSMSRGATKAFSGSLDAAAAAESRSPADFRWEHASTTRATAMRIIMAPKPPKR</sequence>
<comment type="caution">
    <text evidence="1">The sequence shown here is derived from an EMBL/GenBank/DDBJ whole genome shotgun (WGS) entry which is preliminary data.</text>
</comment>
<protein>
    <submittedName>
        <fullName evidence="1">Uncharacterized protein</fullName>
    </submittedName>
</protein>
<dbReference type="Proteomes" id="UP000287651">
    <property type="component" value="Unassembled WGS sequence"/>
</dbReference>
<evidence type="ECO:0000313" key="1">
    <source>
        <dbReference type="EMBL" id="RRT57114.1"/>
    </source>
</evidence>
<accession>A0A426YZI2</accession>
<evidence type="ECO:0000313" key="2">
    <source>
        <dbReference type="Proteomes" id="UP000287651"/>
    </source>
</evidence>
<dbReference type="AlphaFoldDB" id="A0A426YZI2"/>
<name>A0A426YZI2_ENSVE</name>
<reference evidence="1 2" key="1">
    <citation type="journal article" date="2014" name="Agronomy (Basel)">
        <title>A Draft Genome Sequence for Ensete ventricosum, the Drought-Tolerant Tree Against Hunger.</title>
        <authorList>
            <person name="Harrison J."/>
            <person name="Moore K.A."/>
            <person name="Paszkiewicz K."/>
            <person name="Jones T."/>
            <person name="Grant M."/>
            <person name="Ambacheew D."/>
            <person name="Muzemil S."/>
            <person name="Studholme D.J."/>
        </authorList>
    </citation>
    <scope>NUCLEOTIDE SEQUENCE [LARGE SCALE GENOMIC DNA]</scope>
</reference>
<dbReference type="EMBL" id="AMZH03009320">
    <property type="protein sequence ID" value="RRT57114.1"/>
    <property type="molecule type" value="Genomic_DNA"/>
</dbReference>
<proteinExistence type="predicted"/>
<organism evidence="1 2">
    <name type="scientific">Ensete ventricosum</name>
    <name type="common">Abyssinian banana</name>
    <name type="synonym">Musa ensete</name>
    <dbReference type="NCBI Taxonomy" id="4639"/>
    <lineage>
        <taxon>Eukaryota</taxon>
        <taxon>Viridiplantae</taxon>
        <taxon>Streptophyta</taxon>
        <taxon>Embryophyta</taxon>
        <taxon>Tracheophyta</taxon>
        <taxon>Spermatophyta</taxon>
        <taxon>Magnoliopsida</taxon>
        <taxon>Liliopsida</taxon>
        <taxon>Zingiberales</taxon>
        <taxon>Musaceae</taxon>
        <taxon>Ensete</taxon>
    </lineage>
</organism>
<gene>
    <name evidence="1" type="ORF">B296_00032724</name>
</gene>